<name>A0A915K0Z9_ROMCU</name>
<dbReference type="AlphaFoldDB" id="A0A915K0Z9"/>
<reference evidence="2" key="1">
    <citation type="submission" date="2022-11" db="UniProtKB">
        <authorList>
            <consortium name="WormBaseParasite"/>
        </authorList>
    </citation>
    <scope>IDENTIFICATION</scope>
</reference>
<proteinExistence type="predicted"/>
<evidence type="ECO:0000313" key="1">
    <source>
        <dbReference type="Proteomes" id="UP000887565"/>
    </source>
</evidence>
<dbReference type="WBParaSite" id="nRc.2.0.1.t31984-RA">
    <property type="protein sequence ID" value="nRc.2.0.1.t31984-RA"/>
    <property type="gene ID" value="nRc.2.0.1.g31984"/>
</dbReference>
<organism evidence="1 2">
    <name type="scientific">Romanomermis culicivorax</name>
    <name type="common">Nematode worm</name>
    <dbReference type="NCBI Taxonomy" id="13658"/>
    <lineage>
        <taxon>Eukaryota</taxon>
        <taxon>Metazoa</taxon>
        <taxon>Ecdysozoa</taxon>
        <taxon>Nematoda</taxon>
        <taxon>Enoplea</taxon>
        <taxon>Dorylaimia</taxon>
        <taxon>Mermithida</taxon>
        <taxon>Mermithoidea</taxon>
        <taxon>Mermithidae</taxon>
        <taxon>Romanomermis</taxon>
    </lineage>
</organism>
<evidence type="ECO:0000313" key="2">
    <source>
        <dbReference type="WBParaSite" id="nRc.2.0.1.t31984-RA"/>
    </source>
</evidence>
<accession>A0A915K0Z9</accession>
<dbReference type="Proteomes" id="UP000887565">
    <property type="component" value="Unplaced"/>
</dbReference>
<protein>
    <submittedName>
        <fullName evidence="2">Uncharacterized protein</fullName>
    </submittedName>
</protein>
<keyword evidence="1" id="KW-1185">Reference proteome</keyword>
<sequence length="166" mass="19571">MPSQKVYVKWEQVAIKIDGSNTRDLQWKALDWADFKIRTPSINQSEIGENSYDVIFQDLRVVFFYHQFFTIRDNATATGQSTAKILAVSNLHDDEEMERWENRMINENVFDDENLNEKQTTEEQIDDHINHMEGPLPAKTTYFENWTTSVDDYVLHSLKPMQSSFR</sequence>